<comment type="catalytic activity">
    <reaction evidence="1">
        <text>3-dehydroshikimate = 3,4-dihydroxybenzoate + H2O</text>
        <dbReference type="Rhea" id="RHEA:24848"/>
        <dbReference type="ChEBI" id="CHEBI:15377"/>
        <dbReference type="ChEBI" id="CHEBI:16630"/>
        <dbReference type="ChEBI" id="CHEBI:36241"/>
        <dbReference type="EC" id="4.2.1.118"/>
    </reaction>
</comment>
<dbReference type="GO" id="GO:0046565">
    <property type="term" value="F:3-dehydroshikimate dehydratase activity"/>
    <property type="evidence" value="ECO:0007669"/>
    <property type="project" value="UniProtKB-UniRule"/>
</dbReference>
<dbReference type="OrthoDB" id="9780241at2"/>
<dbReference type="Pfam" id="PF01261">
    <property type="entry name" value="AP_endonuc_2"/>
    <property type="match status" value="1"/>
</dbReference>
<comment type="function">
    <text evidence="1">Catalyzes the conversion of 3-dehydroshikimate to protocatechuate (3,4-dihydroxybenzoate), a common intermediate of quinate and shikimate degradation pathways.</text>
</comment>
<feature type="domain" description="VOC" evidence="2">
    <location>
        <begin position="480"/>
        <end position="624"/>
    </location>
</feature>
<reference evidence="3 4" key="1">
    <citation type="submission" date="2019-02" db="EMBL/GenBank/DDBJ databases">
        <title>Sequencing the genomes of 1000 actinobacteria strains.</title>
        <authorList>
            <person name="Klenk H.-P."/>
        </authorList>
    </citation>
    <scope>NUCLEOTIDE SEQUENCE [LARGE SCALE GENOMIC DNA]</scope>
    <source>
        <strain evidence="3 4">DSM 45779</strain>
    </source>
</reference>
<dbReference type="SUPFAM" id="SSF54593">
    <property type="entry name" value="Glyoxalase/Bleomycin resistance protein/Dihydroxybiphenyl dioxygenase"/>
    <property type="match status" value="1"/>
</dbReference>
<comment type="caution">
    <text evidence="3">The sequence shown here is derived from an EMBL/GenBank/DDBJ whole genome shotgun (WGS) entry which is preliminary data.</text>
</comment>
<dbReference type="PROSITE" id="PS51819">
    <property type="entry name" value="VOC"/>
    <property type="match status" value="2"/>
</dbReference>
<dbReference type="HAMAP" id="MF_02238">
    <property type="entry name" value="DSD"/>
    <property type="match status" value="1"/>
</dbReference>
<dbReference type="RefSeq" id="WP_130290771.1">
    <property type="nucleotide sequence ID" value="NZ_SHKL01000001.1"/>
</dbReference>
<sequence>MSPEPAVLADPAAPFAATRPRTAVATVCLSGTLEDKLAAASTAGFDGVEIFAPDLIASPLSPADIGARCADLGLSVDLYQPLRDIDSTDDARFAANLRRAGATFDVMAGLGADTVLLCSSVSPDAVTDDDRLAGQLHRLAEHAAARGMRIAYEALAWGRHVGTWDHSADVVARADHPALGLCLDSFHILSRGSDPSGIADVPGEKLFFLQLADAPQLTMDVLSWSRHHRLFPGQGEFDLPAFLEPVLAAGYRGPLSLEVFNDVFRQADPVRTAVDARRSLLALAEATARRDTGHHAGTDPVAVAAPELGGHAFVELRGPERPVAEAEAAAAAGAAADPGPDGPDLGTVLRALGFARTGVHRSKPVTRYEQGAARILVNSGAEDDPGADTSHGSGGSTTTAIAALALESADPQSSARRAQRLCAPLLPRRHGPGEADLAEVAAPDGTSLFFCRTDAPDGAGWAGDFVPTGERPGPGTGVTAIDHVGLTQPYDVFDEATLFYRSVLGLAPCADGEFAAPFGLVRSRALADDARRVRLALTVSLLRRGEWAPGVSDPQYIALATDDVVATARAARAAGAPLLEIPANYHDDLDARLEPPPERLAAFRELGVLCEADAQGSYLQVCTELLDGRLFLALVQRVGGHDGFGWSDAPVRMAAHRRRRLARSTGG</sequence>
<dbReference type="Proteomes" id="UP000291591">
    <property type="component" value="Unassembled WGS sequence"/>
</dbReference>
<keyword evidence="3" id="KW-0670">Pyruvate</keyword>
<keyword evidence="4" id="KW-1185">Reference proteome</keyword>
<feature type="domain" description="VOC" evidence="2">
    <location>
        <begin position="327"/>
        <end position="453"/>
    </location>
</feature>
<evidence type="ECO:0000256" key="1">
    <source>
        <dbReference type="HAMAP-Rule" id="MF_02238"/>
    </source>
</evidence>
<comment type="similarity">
    <text evidence="1">Belongs to the bacterial two-domain DSD family.</text>
</comment>
<keyword evidence="3" id="KW-0560">Oxidoreductase</keyword>
<name>A0A4Q7UWR6_PSEST</name>
<dbReference type="InterPro" id="IPR050312">
    <property type="entry name" value="IolE/XylAMocC-like"/>
</dbReference>
<keyword evidence="1" id="KW-0456">Lyase</keyword>
<keyword evidence="1" id="KW-0479">Metal-binding</keyword>
<dbReference type="PANTHER" id="PTHR12110:SF21">
    <property type="entry name" value="XYLOSE ISOMERASE-LIKE TIM BARREL DOMAIN-CONTAINING PROTEIN"/>
    <property type="match status" value="1"/>
</dbReference>
<dbReference type="AlphaFoldDB" id="A0A4Q7UWR6"/>
<dbReference type="GO" id="GO:0046279">
    <property type="term" value="P:3,4-dihydroxybenzoate biosynthetic process"/>
    <property type="evidence" value="ECO:0007669"/>
    <property type="project" value="UniProtKB-UniRule"/>
</dbReference>
<evidence type="ECO:0000313" key="4">
    <source>
        <dbReference type="Proteomes" id="UP000291591"/>
    </source>
</evidence>
<feature type="binding site" evidence="1">
    <location>
        <position position="210"/>
    </location>
    <ligand>
        <name>a divalent metal cation</name>
        <dbReference type="ChEBI" id="CHEBI:60240"/>
        <note>catalytic</note>
    </ligand>
</feature>
<protein>
    <recommendedName>
        <fullName evidence="1">3-dehydroshikimate dehydratase</fullName>
        <shortName evidence="1">DSD</shortName>
        <ecNumber evidence="1">4.2.1.118</ecNumber>
    </recommendedName>
</protein>
<dbReference type="SUPFAM" id="SSF51658">
    <property type="entry name" value="Xylose isomerase-like"/>
    <property type="match status" value="1"/>
</dbReference>
<dbReference type="InterPro" id="IPR043700">
    <property type="entry name" value="DSD"/>
</dbReference>
<dbReference type="EC" id="4.2.1.118" evidence="1"/>
<dbReference type="EMBL" id="SHKL01000001">
    <property type="protein sequence ID" value="RZT86477.1"/>
    <property type="molecule type" value="Genomic_DNA"/>
</dbReference>
<accession>A0A4Q7UWR6</accession>
<dbReference type="InterPro" id="IPR029068">
    <property type="entry name" value="Glyas_Bleomycin-R_OHBP_Dase"/>
</dbReference>
<feature type="binding site" evidence="1">
    <location>
        <position position="153"/>
    </location>
    <ligand>
        <name>a divalent metal cation</name>
        <dbReference type="ChEBI" id="CHEBI:60240"/>
        <note>catalytic</note>
    </ligand>
</feature>
<keyword evidence="3" id="KW-0223">Dioxygenase</keyword>
<dbReference type="GO" id="GO:0046872">
    <property type="term" value="F:metal ion binding"/>
    <property type="evidence" value="ECO:0007669"/>
    <property type="project" value="UniProtKB-UniRule"/>
</dbReference>
<dbReference type="Gene3D" id="3.10.180.10">
    <property type="entry name" value="2,3-Dihydroxybiphenyl 1,2-Dioxygenase, domain 1"/>
    <property type="match status" value="2"/>
</dbReference>
<comment type="cofactor">
    <cofactor evidence="1">
        <name>a divalent metal cation</name>
        <dbReference type="ChEBI" id="CHEBI:60240"/>
    </cofactor>
</comment>
<dbReference type="InterPro" id="IPR036237">
    <property type="entry name" value="Xyl_isomerase-like_sf"/>
</dbReference>
<dbReference type="UniPathway" id="UPA00088"/>
<gene>
    <name evidence="3" type="ORF">EV383_3372</name>
</gene>
<evidence type="ECO:0000313" key="3">
    <source>
        <dbReference type="EMBL" id="RZT86477.1"/>
    </source>
</evidence>
<comment type="pathway">
    <text evidence="1">Aromatic compound metabolism; 3,4-dihydroxybenzoate biosynthesis.</text>
</comment>
<dbReference type="PANTHER" id="PTHR12110">
    <property type="entry name" value="HYDROXYPYRUVATE ISOMERASE"/>
    <property type="match status" value="1"/>
</dbReference>
<organism evidence="3 4">
    <name type="scientific">Pseudonocardia sediminis</name>
    <dbReference type="NCBI Taxonomy" id="1397368"/>
    <lineage>
        <taxon>Bacteria</taxon>
        <taxon>Bacillati</taxon>
        <taxon>Actinomycetota</taxon>
        <taxon>Actinomycetes</taxon>
        <taxon>Pseudonocardiales</taxon>
        <taxon>Pseudonocardiaceae</taxon>
        <taxon>Pseudonocardia</taxon>
    </lineage>
</organism>
<feature type="binding site" evidence="1">
    <location>
        <position position="258"/>
    </location>
    <ligand>
        <name>a divalent metal cation</name>
        <dbReference type="ChEBI" id="CHEBI:60240"/>
        <note>catalytic</note>
    </ligand>
</feature>
<dbReference type="InterPro" id="IPR013022">
    <property type="entry name" value="Xyl_isomerase-like_TIM-brl"/>
</dbReference>
<proteinExistence type="inferred from homology"/>
<comment type="caution">
    <text evidence="1">Lacks conserved residue(s) required for the propagation of feature annotation.</text>
</comment>
<dbReference type="InterPro" id="IPR037523">
    <property type="entry name" value="VOC_core"/>
</dbReference>
<dbReference type="Gene3D" id="3.20.20.150">
    <property type="entry name" value="Divalent-metal-dependent TIM barrel enzymes"/>
    <property type="match status" value="1"/>
</dbReference>
<feature type="binding site" evidence="1">
    <location>
        <position position="184"/>
    </location>
    <ligand>
        <name>a divalent metal cation</name>
        <dbReference type="ChEBI" id="CHEBI:60240"/>
        <note>catalytic</note>
    </ligand>
</feature>
<evidence type="ECO:0000259" key="2">
    <source>
        <dbReference type="PROSITE" id="PS51819"/>
    </source>
</evidence>
<dbReference type="GO" id="GO:0051213">
    <property type="term" value="F:dioxygenase activity"/>
    <property type="evidence" value="ECO:0007669"/>
    <property type="project" value="UniProtKB-KW"/>
</dbReference>